<evidence type="ECO:0000313" key="2">
    <source>
        <dbReference type="Proteomes" id="UP000789738"/>
    </source>
</evidence>
<organism evidence="1 2">
    <name type="scientific">Clostridium neonatale</name>
    <dbReference type="NCBI Taxonomy" id="137838"/>
    <lineage>
        <taxon>Bacteria</taxon>
        <taxon>Bacillati</taxon>
        <taxon>Bacillota</taxon>
        <taxon>Clostridia</taxon>
        <taxon>Eubacteriales</taxon>
        <taxon>Clostridiaceae</taxon>
        <taxon>Clostridium</taxon>
    </lineage>
</organism>
<dbReference type="Proteomes" id="UP000789738">
    <property type="component" value="Unassembled WGS sequence"/>
</dbReference>
<evidence type="ECO:0000313" key="1">
    <source>
        <dbReference type="EMBL" id="CAG9710335.1"/>
    </source>
</evidence>
<protein>
    <submittedName>
        <fullName evidence="1">Uncharacterized protein</fullName>
    </submittedName>
</protein>
<reference evidence="1" key="1">
    <citation type="submission" date="2021-10" db="EMBL/GenBank/DDBJ databases">
        <authorList>
            <person name="Mesa V."/>
        </authorList>
    </citation>
    <scope>NUCLEOTIDE SEQUENCE</scope>
    <source>
        <strain evidence="1">CC3_PB</strain>
    </source>
</reference>
<dbReference type="RefSeq" id="WP_316338116.1">
    <property type="nucleotide sequence ID" value="NZ_CAMRXB010000074.1"/>
</dbReference>
<gene>
    <name evidence="1" type="ORF">CNEO_44717</name>
</gene>
<sequence length="41" mass="4714">MRVRRNSFRGNTYSYTFVGISASHQIADFGSLIKETYLLVD</sequence>
<accession>A0AA86MHS7</accession>
<dbReference type="AlphaFoldDB" id="A0AA86MHS7"/>
<comment type="caution">
    <text evidence="1">The sequence shown here is derived from an EMBL/GenBank/DDBJ whole genome shotgun (WGS) entry which is preliminary data.</text>
</comment>
<dbReference type="EMBL" id="CAKJVE010000004">
    <property type="protein sequence ID" value="CAG9710335.1"/>
    <property type="molecule type" value="Genomic_DNA"/>
</dbReference>
<proteinExistence type="predicted"/>
<name>A0AA86MHS7_9CLOT</name>